<comment type="similarity">
    <text evidence="3">In the N-terminal section; belongs to the glycosyltransferase 51 family.</text>
</comment>
<dbReference type="InterPro" id="IPR023346">
    <property type="entry name" value="Lysozyme-like_dom_sf"/>
</dbReference>
<keyword evidence="5" id="KW-0121">Carboxypeptidase</keyword>
<dbReference type="SUPFAM" id="SSF56601">
    <property type="entry name" value="beta-lactamase/transpeptidase-like"/>
    <property type="match status" value="1"/>
</dbReference>
<dbReference type="GO" id="GO:0009002">
    <property type="term" value="F:serine-type D-Ala-D-Ala carboxypeptidase activity"/>
    <property type="evidence" value="ECO:0007669"/>
    <property type="project" value="UniProtKB-EC"/>
</dbReference>
<dbReference type="GO" id="GO:0008955">
    <property type="term" value="F:peptidoglycan glycosyltransferase activity"/>
    <property type="evidence" value="ECO:0007669"/>
    <property type="project" value="UniProtKB-EC"/>
</dbReference>
<keyword evidence="18" id="KW-1133">Transmembrane helix</keyword>
<dbReference type="Gene3D" id="3.40.710.10">
    <property type="entry name" value="DD-peptidase/beta-lactamase superfamily"/>
    <property type="match status" value="1"/>
</dbReference>
<evidence type="ECO:0000256" key="14">
    <source>
        <dbReference type="ARBA" id="ARBA00023316"/>
    </source>
</evidence>
<evidence type="ECO:0000256" key="10">
    <source>
        <dbReference type="ARBA" id="ARBA00022960"/>
    </source>
</evidence>
<evidence type="ECO:0000256" key="15">
    <source>
        <dbReference type="ARBA" id="ARBA00034000"/>
    </source>
</evidence>
<reference evidence="21 22" key="1">
    <citation type="journal article" date="2016" name="Nat. Commun.">
        <title>Thousands of microbial genomes shed light on interconnected biogeochemical processes in an aquifer system.</title>
        <authorList>
            <person name="Anantharaman K."/>
            <person name="Brown C.T."/>
            <person name="Hug L.A."/>
            <person name="Sharon I."/>
            <person name="Castelle C.J."/>
            <person name="Probst A.J."/>
            <person name="Thomas B.C."/>
            <person name="Singh A."/>
            <person name="Wilkins M.J."/>
            <person name="Karaoz U."/>
            <person name="Brodie E.L."/>
            <person name="Williams K.H."/>
            <person name="Hubbard S.S."/>
            <person name="Banfield J.F."/>
        </authorList>
    </citation>
    <scope>NUCLEOTIDE SEQUENCE [LARGE SCALE GENOMIC DNA]</scope>
</reference>
<dbReference type="PANTHER" id="PTHR32282:SF11">
    <property type="entry name" value="PENICILLIN-BINDING PROTEIN 1B"/>
    <property type="match status" value="1"/>
</dbReference>
<evidence type="ECO:0000256" key="18">
    <source>
        <dbReference type="SAM" id="Phobius"/>
    </source>
</evidence>
<name>A0A1F7Y2R6_9BACT</name>
<evidence type="ECO:0000256" key="16">
    <source>
        <dbReference type="ARBA" id="ARBA00049902"/>
    </source>
</evidence>
<keyword evidence="9" id="KW-0378">Hydrolase</keyword>
<keyword evidence="6" id="KW-0645">Protease</keyword>
<dbReference type="InterPro" id="IPR012338">
    <property type="entry name" value="Beta-lactam/transpept-like"/>
</dbReference>
<dbReference type="GO" id="GO:0009252">
    <property type="term" value="P:peptidoglycan biosynthetic process"/>
    <property type="evidence" value="ECO:0007669"/>
    <property type="project" value="UniProtKB-KW"/>
</dbReference>
<dbReference type="AlphaFoldDB" id="A0A1F7Y2R6"/>
<dbReference type="GO" id="GO:0030288">
    <property type="term" value="C:outer membrane-bounded periplasmic space"/>
    <property type="evidence" value="ECO:0007669"/>
    <property type="project" value="TreeGrafter"/>
</dbReference>
<dbReference type="GO" id="GO:0071555">
    <property type="term" value="P:cell wall organization"/>
    <property type="evidence" value="ECO:0007669"/>
    <property type="project" value="UniProtKB-KW"/>
</dbReference>
<evidence type="ECO:0000256" key="3">
    <source>
        <dbReference type="ARBA" id="ARBA00007739"/>
    </source>
</evidence>
<dbReference type="PANTHER" id="PTHR32282">
    <property type="entry name" value="BINDING PROTEIN TRANSPEPTIDASE, PUTATIVE-RELATED"/>
    <property type="match status" value="1"/>
</dbReference>
<evidence type="ECO:0000256" key="5">
    <source>
        <dbReference type="ARBA" id="ARBA00022645"/>
    </source>
</evidence>
<evidence type="ECO:0000313" key="22">
    <source>
        <dbReference type="Proteomes" id="UP000176741"/>
    </source>
</evidence>
<evidence type="ECO:0000256" key="17">
    <source>
        <dbReference type="SAM" id="MobiDB-lite"/>
    </source>
</evidence>
<keyword evidence="7" id="KW-0328">Glycosyltransferase</keyword>
<dbReference type="GO" id="GO:0006508">
    <property type="term" value="P:proteolysis"/>
    <property type="evidence" value="ECO:0007669"/>
    <property type="project" value="UniProtKB-KW"/>
</dbReference>
<dbReference type="Proteomes" id="UP000176741">
    <property type="component" value="Unassembled WGS sequence"/>
</dbReference>
<evidence type="ECO:0000256" key="9">
    <source>
        <dbReference type="ARBA" id="ARBA00022801"/>
    </source>
</evidence>
<feature type="transmembrane region" description="Helical" evidence="18">
    <location>
        <begin position="179"/>
        <end position="202"/>
    </location>
</feature>
<feature type="transmembrane region" description="Helical" evidence="18">
    <location>
        <begin position="38"/>
        <end position="59"/>
    </location>
</feature>
<comment type="catalytic activity">
    <reaction evidence="15">
        <text>Preferential cleavage: (Ac)2-L-Lys-D-Ala-|-D-Ala. Also transpeptidation of peptidyl-alanyl moieties that are N-acyl substituents of D-alanine.</text>
        <dbReference type="EC" id="3.4.16.4"/>
    </reaction>
</comment>
<sequence>MSQDPKQILTNEYLAPKLKKVSLKLITRFVSLVGKPTYLILLYFVSFLFFLFRITGYYINSKLKFKNLKSIKNALLTKKKAGIIYQASKTKLSTFQKLRKNIKAKKIIEKISDLFWKIEVFFLASDKLIRKFVKIDQPSLAAKLNSFFSLVLLKLKIISIRLVLLIPRPSFRRISKVRFLIFILFSIILLFAGAAGLFWYYIFKDLPKPDELTKRDIEVSTKIYDRNGMLLYKIYDEKNRTPVRLEDIPVHIRSATLAIEDAEFYSHPGFSIKGIARSIIKNYQKGQLTGGSTITQQLVKNALLSSEKTIVRKLREITLAIEVELAYEKNQILEMYLNEVSYGSTAYGVQEAARMYFAKDVTRLSLAEAALLAGLPKSPTQYSPFGVNPEAADARKNEVLHQMKMNGFITQKQEDEAKKEDLVFADNRIDIKAPHFVIYVRGLLEEKYGKELVEKGGLEVTTTLDYKIQQLAEKVVKEEVDKLAKLNVTNAAAIVMNPNTGEILTMVGSYDYFDSENDGNVNVAVAERQPGSSIKVVNYAYALSNGFTSATIIPDTPVTFLVPDQPPYIPRNYEGGFRGNMTLRSALAESRNIPAVRVLNSYGVKNMIDMGTKMGITTWKDPSQYGLSLTLGGGEVKPIDLARVFATVANYGRRPNLIFVSKIINQSGKILEDNFCDAQKSPRLIRIASASDSAQINSTSAGPACSGEQVLDERVAYMITEILRDNEARAPSFGLNSQLVIPNHKEVAVKTGTSNNLRDNWTIGYNQNYLVLVWVGNNDNSEMARVASGVTGASPIFNKIMSALLANSENHDWEVPGGLVKFSICPLVGTLACSGCPNRMEWFLEENKPETACKSDWFKKEDSSEPGEEKKDNEVDIKNPGSPEVVDTTKPKKKFTFPNLPFRIQR</sequence>
<evidence type="ECO:0000256" key="1">
    <source>
        <dbReference type="ARBA" id="ARBA00004236"/>
    </source>
</evidence>
<dbReference type="Pfam" id="PF00905">
    <property type="entry name" value="Transpeptidase"/>
    <property type="match status" value="1"/>
</dbReference>
<evidence type="ECO:0000256" key="11">
    <source>
        <dbReference type="ARBA" id="ARBA00022984"/>
    </source>
</evidence>
<comment type="caution">
    <text evidence="21">The sequence shown here is derived from an EMBL/GenBank/DDBJ whole genome shotgun (WGS) entry which is preliminary data.</text>
</comment>
<feature type="compositionally biased region" description="Low complexity" evidence="17">
    <location>
        <begin position="896"/>
        <end position="906"/>
    </location>
</feature>
<protein>
    <submittedName>
        <fullName evidence="21">Uncharacterized protein</fullName>
    </submittedName>
</protein>
<evidence type="ECO:0000256" key="2">
    <source>
        <dbReference type="ARBA" id="ARBA00007090"/>
    </source>
</evidence>
<dbReference type="GO" id="GO:0008658">
    <property type="term" value="F:penicillin binding"/>
    <property type="evidence" value="ECO:0007669"/>
    <property type="project" value="InterPro"/>
</dbReference>
<keyword evidence="14" id="KW-0961">Cell wall biogenesis/degradation</keyword>
<evidence type="ECO:0000256" key="7">
    <source>
        <dbReference type="ARBA" id="ARBA00022676"/>
    </source>
</evidence>
<evidence type="ECO:0000256" key="12">
    <source>
        <dbReference type="ARBA" id="ARBA00023136"/>
    </source>
</evidence>
<dbReference type="EMBL" id="MGGD01000005">
    <property type="protein sequence ID" value="OGM21614.1"/>
    <property type="molecule type" value="Genomic_DNA"/>
</dbReference>
<dbReference type="InterPro" id="IPR036950">
    <property type="entry name" value="PBP_transglycosylase"/>
</dbReference>
<comment type="catalytic activity">
    <reaction evidence="16">
        <text>[GlcNAc-(1-&gt;4)-Mur2Ac(oyl-L-Ala-gamma-D-Glu-L-Lys-D-Ala-D-Ala)](n)-di-trans,octa-cis-undecaprenyl diphosphate + beta-D-GlcNAc-(1-&gt;4)-Mur2Ac(oyl-L-Ala-gamma-D-Glu-L-Lys-D-Ala-D-Ala)-di-trans,octa-cis-undecaprenyl diphosphate = [GlcNAc-(1-&gt;4)-Mur2Ac(oyl-L-Ala-gamma-D-Glu-L-Lys-D-Ala-D-Ala)](n+1)-di-trans,octa-cis-undecaprenyl diphosphate + di-trans,octa-cis-undecaprenyl diphosphate + H(+)</text>
        <dbReference type="Rhea" id="RHEA:23708"/>
        <dbReference type="Rhea" id="RHEA-COMP:9602"/>
        <dbReference type="Rhea" id="RHEA-COMP:9603"/>
        <dbReference type="ChEBI" id="CHEBI:15378"/>
        <dbReference type="ChEBI" id="CHEBI:58405"/>
        <dbReference type="ChEBI" id="CHEBI:60033"/>
        <dbReference type="ChEBI" id="CHEBI:78435"/>
        <dbReference type="EC" id="2.4.99.28"/>
    </reaction>
</comment>
<dbReference type="Gene3D" id="1.10.3810.10">
    <property type="entry name" value="Biosynthetic peptidoglycan transglycosylase-like"/>
    <property type="match status" value="1"/>
</dbReference>
<dbReference type="GO" id="GO:0008360">
    <property type="term" value="P:regulation of cell shape"/>
    <property type="evidence" value="ECO:0007669"/>
    <property type="project" value="UniProtKB-KW"/>
</dbReference>
<feature type="domain" description="Penicillin-binding protein transpeptidase" evidence="19">
    <location>
        <begin position="492"/>
        <end position="801"/>
    </location>
</feature>
<organism evidence="21 22">
    <name type="scientific">Candidatus Woesebacteria bacterium RIFCSPHIGHO2_01_FULL_38_26b</name>
    <dbReference type="NCBI Taxonomy" id="1802491"/>
    <lineage>
        <taxon>Bacteria</taxon>
        <taxon>Candidatus Woeseibacteriota</taxon>
    </lineage>
</organism>
<evidence type="ECO:0000259" key="20">
    <source>
        <dbReference type="Pfam" id="PF00912"/>
    </source>
</evidence>
<dbReference type="InterPro" id="IPR050396">
    <property type="entry name" value="Glycosyltr_51/Transpeptidase"/>
</dbReference>
<keyword evidence="8" id="KW-0808">Transferase</keyword>
<comment type="subcellular location">
    <subcellularLocation>
        <location evidence="1">Cell membrane</location>
    </subcellularLocation>
</comment>
<accession>A0A1F7Y2R6</accession>
<evidence type="ECO:0000256" key="4">
    <source>
        <dbReference type="ARBA" id="ARBA00022475"/>
    </source>
</evidence>
<feature type="domain" description="Glycosyl transferase family 51" evidence="20">
    <location>
        <begin position="228"/>
        <end position="404"/>
    </location>
</feature>
<dbReference type="Pfam" id="PF00912">
    <property type="entry name" value="Transgly"/>
    <property type="match status" value="1"/>
</dbReference>
<dbReference type="GO" id="GO:0005886">
    <property type="term" value="C:plasma membrane"/>
    <property type="evidence" value="ECO:0007669"/>
    <property type="project" value="UniProtKB-SubCell"/>
</dbReference>
<keyword evidence="10" id="KW-0133">Cell shape</keyword>
<evidence type="ECO:0000256" key="8">
    <source>
        <dbReference type="ARBA" id="ARBA00022679"/>
    </source>
</evidence>
<evidence type="ECO:0000259" key="19">
    <source>
        <dbReference type="Pfam" id="PF00905"/>
    </source>
</evidence>
<dbReference type="FunFam" id="1.10.3810.10:FF:000001">
    <property type="entry name" value="Penicillin-binding protein 1A"/>
    <property type="match status" value="1"/>
</dbReference>
<gene>
    <name evidence="21" type="ORF">A2771_00050</name>
</gene>
<evidence type="ECO:0000256" key="13">
    <source>
        <dbReference type="ARBA" id="ARBA00023268"/>
    </source>
</evidence>
<dbReference type="InterPro" id="IPR001460">
    <property type="entry name" value="PCN-bd_Tpept"/>
</dbReference>
<keyword evidence="4" id="KW-1003">Cell membrane</keyword>
<dbReference type="NCBIfam" id="TIGR02074">
    <property type="entry name" value="PBP_1a_fam"/>
    <property type="match status" value="1"/>
</dbReference>
<dbReference type="InterPro" id="IPR001264">
    <property type="entry name" value="Glyco_trans_51"/>
</dbReference>
<keyword evidence="12 18" id="KW-0472">Membrane</keyword>
<feature type="compositionally biased region" description="Basic and acidic residues" evidence="17">
    <location>
        <begin position="857"/>
        <end position="877"/>
    </location>
</feature>
<evidence type="ECO:0000256" key="6">
    <source>
        <dbReference type="ARBA" id="ARBA00022670"/>
    </source>
</evidence>
<feature type="region of interest" description="Disordered" evidence="17">
    <location>
        <begin position="857"/>
        <end position="906"/>
    </location>
</feature>
<keyword evidence="11" id="KW-0573">Peptidoglycan synthesis</keyword>
<dbReference type="SUPFAM" id="SSF53955">
    <property type="entry name" value="Lysozyme-like"/>
    <property type="match status" value="1"/>
</dbReference>
<keyword evidence="18" id="KW-0812">Transmembrane</keyword>
<comment type="similarity">
    <text evidence="2">In the C-terminal section; belongs to the transpeptidase family.</text>
</comment>
<evidence type="ECO:0000313" key="21">
    <source>
        <dbReference type="EMBL" id="OGM21614.1"/>
    </source>
</evidence>
<keyword evidence="13" id="KW-0511">Multifunctional enzyme</keyword>
<proteinExistence type="inferred from homology"/>